<feature type="domain" description="2Fe-2S ferredoxin-type" evidence="15">
    <location>
        <begin position="585"/>
        <end position="667"/>
    </location>
</feature>
<dbReference type="Gene3D" id="3.10.20.30">
    <property type="match status" value="1"/>
</dbReference>
<evidence type="ECO:0000259" key="16">
    <source>
        <dbReference type="PROSITE" id="PS51384"/>
    </source>
</evidence>
<evidence type="ECO:0000256" key="9">
    <source>
        <dbReference type="ARBA" id="ARBA00022857"/>
    </source>
</evidence>
<dbReference type="PROSITE" id="PS51384">
    <property type="entry name" value="FAD_FR"/>
    <property type="match status" value="1"/>
</dbReference>
<feature type="domain" description="FAD-binding FR-type" evidence="16">
    <location>
        <begin position="323"/>
        <end position="428"/>
    </location>
</feature>
<keyword evidence="12" id="KW-0520">NAD</keyword>
<organism evidence="17 18">
    <name type="scientific">Thalassobaculum litoreum DSM 18839</name>
    <dbReference type="NCBI Taxonomy" id="1123362"/>
    <lineage>
        <taxon>Bacteria</taxon>
        <taxon>Pseudomonadati</taxon>
        <taxon>Pseudomonadota</taxon>
        <taxon>Alphaproteobacteria</taxon>
        <taxon>Rhodospirillales</taxon>
        <taxon>Thalassobaculaceae</taxon>
        <taxon>Thalassobaculum</taxon>
    </lineage>
</organism>
<dbReference type="InterPro" id="IPR008333">
    <property type="entry name" value="Cbr1-like_FAD-bd_dom"/>
</dbReference>
<dbReference type="EC" id="1.14.12.17" evidence="4"/>
<comment type="similarity">
    <text evidence="3">In the C-terminal section; belongs to the flavoprotein pyridine nucleotide cytochrome reductase family.</text>
</comment>
<dbReference type="Gene3D" id="3.40.50.80">
    <property type="entry name" value="Nucleotide-binding domain of ferredoxin-NADP reductase (FNR) module"/>
    <property type="match status" value="1"/>
</dbReference>
<dbReference type="PROSITE" id="PS00197">
    <property type="entry name" value="2FE2S_FER_1"/>
    <property type="match status" value="1"/>
</dbReference>
<dbReference type="InterPro" id="IPR011576">
    <property type="entry name" value="Pyridox_Oxase_N"/>
</dbReference>
<dbReference type="AlphaFoldDB" id="A0A8G2BDN0"/>
<dbReference type="PANTHER" id="PTHR42815">
    <property type="entry name" value="FAD-BINDING, PUTATIVE (AFU_ORTHOLOGUE AFUA_6G07600)-RELATED"/>
    <property type="match status" value="1"/>
</dbReference>
<evidence type="ECO:0000256" key="10">
    <source>
        <dbReference type="ARBA" id="ARBA00023002"/>
    </source>
</evidence>
<keyword evidence="5" id="KW-0349">Heme</keyword>
<accession>A0A8G2BDN0</accession>
<dbReference type="Proteomes" id="UP000198615">
    <property type="component" value="Unassembled WGS sequence"/>
</dbReference>
<evidence type="ECO:0000256" key="2">
    <source>
        <dbReference type="ARBA" id="ARBA00001974"/>
    </source>
</evidence>
<dbReference type="Gene3D" id="2.30.110.10">
    <property type="entry name" value="Electron Transport, Fmn-binding Protein, Chain A"/>
    <property type="match status" value="1"/>
</dbReference>
<dbReference type="SUPFAM" id="SSF63380">
    <property type="entry name" value="Riboflavin synthase domain-like"/>
    <property type="match status" value="1"/>
</dbReference>
<comment type="catalytic activity">
    <reaction evidence="14">
        <text>2 nitric oxide + NADPH + 2 O2 = 2 nitrate + NADP(+) + H(+)</text>
        <dbReference type="Rhea" id="RHEA:19465"/>
        <dbReference type="ChEBI" id="CHEBI:15378"/>
        <dbReference type="ChEBI" id="CHEBI:15379"/>
        <dbReference type="ChEBI" id="CHEBI:16480"/>
        <dbReference type="ChEBI" id="CHEBI:17632"/>
        <dbReference type="ChEBI" id="CHEBI:57783"/>
        <dbReference type="ChEBI" id="CHEBI:58349"/>
        <dbReference type="EC" id="1.14.12.17"/>
    </reaction>
</comment>
<dbReference type="Pfam" id="PF00970">
    <property type="entry name" value="FAD_binding_6"/>
    <property type="match status" value="1"/>
</dbReference>
<dbReference type="InterPro" id="IPR017938">
    <property type="entry name" value="Riboflavin_synthase-like_b-brl"/>
</dbReference>
<dbReference type="InterPro" id="IPR017927">
    <property type="entry name" value="FAD-bd_FR_type"/>
</dbReference>
<dbReference type="Pfam" id="PF00111">
    <property type="entry name" value="Fer2"/>
    <property type="match status" value="1"/>
</dbReference>
<keyword evidence="7" id="KW-0479">Metal-binding</keyword>
<reference evidence="17 18" key="1">
    <citation type="submission" date="2016-10" db="EMBL/GenBank/DDBJ databases">
        <authorList>
            <person name="Varghese N."/>
            <person name="Submissions S."/>
        </authorList>
    </citation>
    <scope>NUCLEOTIDE SEQUENCE [LARGE SCALE GENOMIC DNA]</scope>
    <source>
        <strain evidence="17 18">DSM 18839</strain>
    </source>
</reference>
<evidence type="ECO:0000256" key="5">
    <source>
        <dbReference type="ARBA" id="ARBA00022617"/>
    </source>
</evidence>
<keyword evidence="9" id="KW-0521">NADP</keyword>
<evidence type="ECO:0000313" key="17">
    <source>
        <dbReference type="EMBL" id="SDF04302.1"/>
    </source>
</evidence>
<keyword evidence="18" id="KW-1185">Reference proteome</keyword>
<evidence type="ECO:0000256" key="11">
    <source>
        <dbReference type="ARBA" id="ARBA00023004"/>
    </source>
</evidence>
<dbReference type="PANTHER" id="PTHR42815:SF2">
    <property type="entry name" value="FAD-BINDING, PUTATIVE (AFU_ORTHOLOGUE AFUA_6G07600)-RELATED"/>
    <property type="match status" value="1"/>
</dbReference>
<evidence type="ECO:0000256" key="14">
    <source>
        <dbReference type="ARBA" id="ARBA00049433"/>
    </source>
</evidence>
<dbReference type="EMBL" id="FNBW01000001">
    <property type="protein sequence ID" value="SDF04302.1"/>
    <property type="molecule type" value="Genomic_DNA"/>
</dbReference>
<dbReference type="SUPFAM" id="SSF50475">
    <property type="entry name" value="FMN-binding split barrel"/>
    <property type="match status" value="1"/>
</dbReference>
<evidence type="ECO:0000259" key="15">
    <source>
        <dbReference type="PROSITE" id="PS51085"/>
    </source>
</evidence>
<gene>
    <name evidence="17" type="ORF">SAMN05660686_00012</name>
</gene>
<dbReference type="Gene3D" id="2.40.30.10">
    <property type="entry name" value="Translation factors"/>
    <property type="match status" value="1"/>
</dbReference>
<dbReference type="InterPro" id="IPR012675">
    <property type="entry name" value="Beta-grasp_dom_sf"/>
</dbReference>
<evidence type="ECO:0000313" key="18">
    <source>
        <dbReference type="Proteomes" id="UP000198615"/>
    </source>
</evidence>
<comment type="cofactor">
    <cofactor evidence="1">
        <name>heme b</name>
        <dbReference type="ChEBI" id="CHEBI:60344"/>
    </cofactor>
</comment>
<keyword evidence="8" id="KW-0274">FAD</keyword>
<comment type="cofactor">
    <cofactor evidence="2">
        <name>FAD</name>
        <dbReference type="ChEBI" id="CHEBI:57692"/>
    </cofactor>
</comment>
<comment type="catalytic activity">
    <reaction evidence="13">
        <text>2 nitric oxide + NADH + 2 O2 = 2 nitrate + NAD(+) + H(+)</text>
        <dbReference type="Rhea" id="RHEA:19469"/>
        <dbReference type="ChEBI" id="CHEBI:15378"/>
        <dbReference type="ChEBI" id="CHEBI:15379"/>
        <dbReference type="ChEBI" id="CHEBI:16480"/>
        <dbReference type="ChEBI" id="CHEBI:17632"/>
        <dbReference type="ChEBI" id="CHEBI:57540"/>
        <dbReference type="ChEBI" id="CHEBI:57945"/>
        <dbReference type="EC" id="1.14.12.17"/>
    </reaction>
</comment>
<dbReference type="Pfam" id="PF01243">
    <property type="entry name" value="PNPOx_N"/>
    <property type="match status" value="1"/>
</dbReference>
<comment type="caution">
    <text evidence="17">The sequence shown here is derived from an EMBL/GenBank/DDBJ whole genome shotgun (WGS) entry which is preliminary data.</text>
</comment>
<dbReference type="SUPFAM" id="SSF52343">
    <property type="entry name" value="Ferredoxin reductase-like, C-terminal NADP-linked domain"/>
    <property type="match status" value="1"/>
</dbReference>
<dbReference type="PROSITE" id="PS51085">
    <property type="entry name" value="2FE2S_FER_2"/>
    <property type="match status" value="1"/>
</dbReference>
<dbReference type="InterPro" id="IPR001433">
    <property type="entry name" value="OxRdtase_FAD/NAD-bd"/>
</dbReference>
<evidence type="ECO:0000256" key="7">
    <source>
        <dbReference type="ARBA" id="ARBA00022723"/>
    </source>
</evidence>
<dbReference type="GO" id="GO:0008941">
    <property type="term" value="F:nitric oxide dioxygenase NAD(P)H activity"/>
    <property type="evidence" value="ECO:0007669"/>
    <property type="project" value="UniProtKB-EC"/>
</dbReference>
<dbReference type="FunFam" id="3.40.50.80:FF:000010">
    <property type="entry name" value="Flavohemoprotein"/>
    <property type="match status" value="1"/>
</dbReference>
<evidence type="ECO:0000256" key="1">
    <source>
        <dbReference type="ARBA" id="ARBA00001970"/>
    </source>
</evidence>
<dbReference type="InterPro" id="IPR039261">
    <property type="entry name" value="FNR_nucleotide-bd"/>
</dbReference>
<dbReference type="SUPFAM" id="SSF54292">
    <property type="entry name" value="2Fe-2S ferredoxin-like"/>
    <property type="match status" value="1"/>
</dbReference>
<evidence type="ECO:0000256" key="12">
    <source>
        <dbReference type="ARBA" id="ARBA00023027"/>
    </source>
</evidence>
<evidence type="ECO:0000256" key="4">
    <source>
        <dbReference type="ARBA" id="ARBA00012229"/>
    </source>
</evidence>
<evidence type="ECO:0000256" key="3">
    <source>
        <dbReference type="ARBA" id="ARBA00006401"/>
    </source>
</evidence>
<dbReference type="PRINTS" id="PR00410">
    <property type="entry name" value="PHEHYDRXLASE"/>
</dbReference>
<dbReference type="InterPro" id="IPR006058">
    <property type="entry name" value="2Fe2S_fd_BS"/>
</dbReference>
<evidence type="ECO:0000256" key="13">
    <source>
        <dbReference type="ARBA" id="ARBA00048649"/>
    </source>
</evidence>
<dbReference type="CDD" id="cd06184">
    <property type="entry name" value="flavohem_like_fad_nad_binding"/>
    <property type="match status" value="1"/>
</dbReference>
<dbReference type="GO" id="GO:0046872">
    <property type="term" value="F:metal ion binding"/>
    <property type="evidence" value="ECO:0007669"/>
    <property type="project" value="UniProtKB-KW"/>
</dbReference>
<evidence type="ECO:0000256" key="6">
    <source>
        <dbReference type="ARBA" id="ARBA00022630"/>
    </source>
</evidence>
<keyword evidence="10" id="KW-0560">Oxidoreductase</keyword>
<dbReference type="Pfam" id="PF00175">
    <property type="entry name" value="NAD_binding_1"/>
    <property type="match status" value="1"/>
</dbReference>
<dbReference type="InterPro" id="IPR001041">
    <property type="entry name" value="2Fe-2S_ferredoxin-type"/>
</dbReference>
<keyword evidence="11" id="KW-0408">Iron</keyword>
<proteinExistence type="inferred from homology"/>
<dbReference type="GO" id="GO:0051537">
    <property type="term" value="F:2 iron, 2 sulfur cluster binding"/>
    <property type="evidence" value="ECO:0007669"/>
    <property type="project" value="InterPro"/>
</dbReference>
<dbReference type="CDD" id="cd00207">
    <property type="entry name" value="fer2"/>
    <property type="match status" value="1"/>
</dbReference>
<dbReference type="InterPro" id="IPR012349">
    <property type="entry name" value="Split_barrel_FMN-bd"/>
</dbReference>
<dbReference type="OrthoDB" id="9786134at2"/>
<name>A0A8G2BDN0_9PROT</name>
<evidence type="ECO:0000256" key="8">
    <source>
        <dbReference type="ARBA" id="ARBA00022827"/>
    </source>
</evidence>
<dbReference type="RefSeq" id="WP_093147263.1">
    <property type="nucleotide sequence ID" value="NZ_FNBW01000001.1"/>
</dbReference>
<protein>
    <recommendedName>
        <fullName evidence="4">nitric oxide dioxygenase</fullName>
        <ecNumber evidence="4">1.14.12.17</ecNumber>
    </recommendedName>
</protein>
<keyword evidence="6" id="KW-0285">Flavoprotein</keyword>
<dbReference type="InterPro" id="IPR036010">
    <property type="entry name" value="2Fe-2S_ferredoxin-like_sf"/>
</dbReference>
<sequence length="667" mass="70997">MSSPSPDPTPFHPGELAVQERAGVREQIAPVGAFNIRRFLPDQHRRFFADLDLLFVGAVDPAGQPWATVLAGDPGFIASPTRTSLTVALLPEADDPVLPGLRAGAPLGLLGLMPQNRRRNRANGRIAALDAAGFTLEVTESFGNCPQYIHTRSREPAAVAGRPAAEVADRIGDEARARIAGADTFFIATNAPQGVDVSHRGGRPGFVTVTEDGAVLWPDFSGNNFFNTLGNLAVDPRAGLLFADFESGDLLQLAGTAETIWDGPELAAFRGAERLVRFTPSAVVLRRGVLPVRFAPQEASPVLVATGTWDEAAQTRAALAERDTWRPFTVARVEAESATIRSIYLTPADGGGIAPHRAGQYLPLRLTLPGGDRPLLRTYTLSDAAHPGHLRISVKREAGGAASGFLHDRLAPGDTVEAMAPRGEFVLDPESRRPVVLLSAGVGITPMIAMLNELVRDGLRSRSPREVYFIHGARDGSEQAFADHLRQLALYAPGVNLHIRFSRPRSQDVLGENYASTGRVDLDLLRGLLPFGDYDFYLCGPGGFVADLHAGLRGLNVAAERIHYEFFGPSSLPGEVPALVDAMPAEVTFAESGKTVEWTPAAGSLLDLAEASGVPIDFSCRSGRCGTCAVRVLSGEIGYAQTPEAALSDGYALACQAHPRGAISLSV</sequence>